<dbReference type="Proteomes" id="UP000537718">
    <property type="component" value="Unassembled WGS sequence"/>
</dbReference>
<dbReference type="AlphaFoldDB" id="A0A7W8YUA1"/>
<name>A0A7W8YUA1_9SPHI</name>
<sequence length="56" mass="6165">MKRIKKVLRFAGMVMLISLACFGLGISGPAPVPSGREKHPSENVETKDEKDQELKP</sequence>
<protein>
    <recommendedName>
        <fullName evidence="4">Lipoprotein</fullName>
    </recommendedName>
</protein>
<evidence type="ECO:0000256" key="1">
    <source>
        <dbReference type="SAM" id="MobiDB-lite"/>
    </source>
</evidence>
<dbReference type="PROSITE" id="PS51257">
    <property type="entry name" value="PROKAR_LIPOPROTEIN"/>
    <property type="match status" value="1"/>
</dbReference>
<reference evidence="2 3" key="1">
    <citation type="submission" date="2020-08" db="EMBL/GenBank/DDBJ databases">
        <title>Genomic Encyclopedia of Type Strains, Phase IV (KMG-V): Genome sequencing to study the core and pangenomes of soil and plant-associated prokaryotes.</title>
        <authorList>
            <person name="Whitman W."/>
        </authorList>
    </citation>
    <scope>NUCLEOTIDE SEQUENCE [LARGE SCALE GENOMIC DNA]</scope>
    <source>
        <strain evidence="2 3">MP7CTX6</strain>
    </source>
</reference>
<feature type="compositionally biased region" description="Basic and acidic residues" evidence="1">
    <location>
        <begin position="35"/>
        <end position="56"/>
    </location>
</feature>
<dbReference type="EMBL" id="JACHCF010000006">
    <property type="protein sequence ID" value="MBB5621942.1"/>
    <property type="molecule type" value="Genomic_DNA"/>
</dbReference>
<dbReference type="RefSeq" id="WP_183867871.1">
    <property type="nucleotide sequence ID" value="NZ_JACHCF010000006.1"/>
</dbReference>
<organism evidence="2 3">
    <name type="scientific">Pedobacter cryoconitis</name>
    <dbReference type="NCBI Taxonomy" id="188932"/>
    <lineage>
        <taxon>Bacteria</taxon>
        <taxon>Pseudomonadati</taxon>
        <taxon>Bacteroidota</taxon>
        <taxon>Sphingobacteriia</taxon>
        <taxon>Sphingobacteriales</taxon>
        <taxon>Sphingobacteriaceae</taxon>
        <taxon>Pedobacter</taxon>
    </lineage>
</organism>
<comment type="caution">
    <text evidence="2">The sequence shown here is derived from an EMBL/GenBank/DDBJ whole genome shotgun (WGS) entry which is preliminary data.</text>
</comment>
<gene>
    <name evidence="2" type="ORF">HDE69_003005</name>
</gene>
<accession>A0A7W8YUA1</accession>
<evidence type="ECO:0008006" key="4">
    <source>
        <dbReference type="Google" id="ProtNLM"/>
    </source>
</evidence>
<feature type="region of interest" description="Disordered" evidence="1">
    <location>
        <begin position="30"/>
        <end position="56"/>
    </location>
</feature>
<proteinExistence type="predicted"/>
<evidence type="ECO:0000313" key="3">
    <source>
        <dbReference type="Proteomes" id="UP000537718"/>
    </source>
</evidence>
<evidence type="ECO:0000313" key="2">
    <source>
        <dbReference type="EMBL" id="MBB5621942.1"/>
    </source>
</evidence>